<dbReference type="KEGG" id="sari:H5J25_04030"/>
<dbReference type="Gene3D" id="1.10.150.130">
    <property type="match status" value="1"/>
</dbReference>
<evidence type="ECO:0000313" key="6">
    <source>
        <dbReference type="EMBL" id="QQV77927.1"/>
    </source>
</evidence>
<dbReference type="Gene3D" id="1.10.443.10">
    <property type="entry name" value="Intergrase catalytic core"/>
    <property type="match status" value="1"/>
</dbReference>
<dbReference type="AlphaFoldDB" id="A0A974NW13"/>
<dbReference type="PROSITE" id="PS51898">
    <property type="entry name" value="TYR_RECOMBINASE"/>
    <property type="match status" value="1"/>
</dbReference>
<dbReference type="InterPro" id="IPR010998">
    <property type="entry name" value="Integrase_recombinase_N"/>
</dbReference>
<evidence type="ECO:0000256" key="2">
    <source>
        <dbReference type="ARBA" id="ARBA00022908"/>
    </source>
</evidence>
<evidence type="ECO:0000256" key="3">
    <source>
        <dbReference type="ARBA" id="ARBA00023125"/>
    </source>
</evidence>
<reference evidence="7" key="1">
    <citation type="submission" date="2020-09" db="EMBL/GenBank/DDBJ databases">
        <title>Sphingomonas sp., a new species isolated from pork steak.</title>
        <authorList>
            <person name="Heidler von Heilborn D."/>
        </authorList>
    </citation>
    <scope>NUCLEOTIDE SEQUENCE [LARGE SCALE GENOMIC DNA]</scope>
</reference>
<keyword evidence="3" id="KW-0238">DNA-binding</keyword>
<evidence type="ECO:0000256" key="1">
    <source>
        <dbReference type="ARBA" id="ARBA00008857"/>
    </source>
</evidence>
<gene>
    <name evidence="6" type="ORF">H5J25_04030</name>
</gene>
<keyword evidence="7" id="KW-1185">Reference proteome</keyword>
<dbReference type="InterPro" id="IPR013762">
    <property type="entry name" value="Integrase-like_cat_sf"/>
</dbReference>
<keyword evidence="4" id="KW-0233">DNA recombination</keyword>
<dbReference type="Pfam" id="PF00589">
    <property type="entry name" value="Phage_integrase"/>
    <property type="match status" value="1"/>
</dbReference>
<organism evidence="6 7">
    <name type="scientific">Sphingomonas aliaeris</name>
    <dbReference type="NCBI Taxonomy" id="2759526"/>
    <lineage>
        <taxon>Bacteria</taxon>
        <taxon>Pseudomonadati</taxon>
        <taxon>Pseudomonadota</taxon>
        <taxon>Alphaproteobacteria</taxon>
        <taxon>Sphingomonadales</taxon>
        <taxon>Sphingomonadaceae</taxon>
        <taxon>Sphingomonas</taxon>
    </lineage>
</organism>
<dbReference type="InterPro" id="IPR002104">
    <property type="entry name" value="Integrase_catalytic"/>
</dbReference>
<evidence type="ECO:0000256" key="4">
    <source>
        <dbReference type="ARBA" id="ARBA00023172"/>
    </source>
</evidence>
<proteinExistence type="inferred from homology"/>
<keyword evidence="2" id="KW-0229">DNA integration</keyword>
<comment type="similarity">
    <text evidence="1">Belongs to the 'phage' integrase family.</text>
</comment>
<feature type="domain" description="Tyr recombinase" evidence="5">
    <location>
        <begin position="176"/>
        <end position="411"/>
    </location>
</feature>
<dbReference type="PANTHER" id="PTHR30349:SF41">
    <property type="entry name" value="INTEGRASE_RECOMBINASE PROTEIN MJ0367-RELATED"/>
    <property type="match status" value="1"/>
</dbReference>
<protein>
    <submittedName>
        <fullName evidence="6">Site-specific integrase</fullName>
    </submittedName>
</protein>
<accession>A0A974NW13</accession>
<sequence>MTYRVQYYNPDAVATPHWRDLAGRRLPLPVGWAFLVNTETEIPHIETTLFLAKVAKKGARKRGDGQSGNTSNTYASELKPFLEYLQYYDIAWSDADPEVLFGYVQALSERRHWFTGAEIDGLTLERRVRRVIQAYRYTNSQNVSDVELDAEELIAELGIASNLDPKTNAYRSYQSKKRRHISDAEYELIAAELGPRPSDIAEDAEMPSSCRNRLMGDLGITTGVRGGELASLPLAPFLAVTVTEANRSAWTIVRIKGKGGRERNVFVANILVAEVQTYARRLRAKAITAAAARGFADPGTVFVAGHDAGESTGRRMRAQQLSEIFRAAVRRALPSDPITIEDEGRTFEYLPARYRLHDLRHSFAMRLFHKLVALGKDPWDILQARLGHKTVSVTRDVYLDMSRSFEPEAADLLAAGLDALINA</sequence>
<dbReference type="GO" id="GO:0006310">
    <property type="term" value="P:DNA recombination"/>
    <property type="evidence" value="ECO:0007669"/>
    <property type="project" value="UniProtKB-KW"/>
</dbReference>
<dbReference type="EMBL" id="CP061035">
    <property type="protein sequence ID" value="QQV77927.1"/>
    <property type="molecule type" value="Genomic_DNA"/>
</dbReference>
<dbReference type="PANTHER" id="PTHR30349">
    <property type="entry name" value="PHAGE INTEGRASE-RELATED"/>
    <property type="match status" value="1"/>
</dbReference>
<evidence type="ECO:0000259" key="5">
    <source>
        <dbReference type="PROSITE" id="PS51898"/>
    </source>
</evidence>
<evidence type="ECO:0000313" key="7">
    <source>
        <dbReference type="Proteomes" id="UP000595894"/>
    </source>
</evidence>
<name>A0A974NW13_9SPHN</name>
<dbReference type="RefSeq" id="WP_202094846.1">
    <property type="nucleotide sequence ID" value="NZ_CP061035.1"/>
</dbReference>
<dbReference type="InterPro" id="IPR050090">
    <property type="entry name" value="Tyrosine_recombinase_XerCD"/>
</dbReference>
<dbReference type="CDD" id="cd00397">
    <property type="entry name" value="DNA_BRE_C"/>
    <property type="match status" value="1"/>
</dbReference>
<dbReference type="InterPro" id="IPR011010">
    <property type="entry name" value="DNA_brk_join_enz"/>
</dbReference>
<dbReference type="GO" id="GO:0015074">
    <property type="term" value="P:DNA integration"/>
    <property type="evidence" value="ECO:0007669"/>
    <property type="project" value="UniProtKB-KW"/>
</dbReference>
<dbReference type="Proteomes" id="UP000595894">
    <property type="component" value="Chromosome"/>
</dbReference>
<dbReference type="SUPFAM" id="SSF56349">
    <property type="entry name" value="DNA breaking-rejoining enzymes"/>
    <property type="match status" value="1"/>
</dbReference>
<dbReference type="GO" id="GO:0003677">
    <property type="term" value="F:DNA binding"/>
    <property type="evidence" value="ECO:0007669"/>
    <property type="project" value="UniProtKB-KW"/>
</dbReference>